<dbReference type="RefSeq" id="XP_033536784.1">
    <property type="nucleotide sequence ID" value="XM_033676982.1"/>
</dbReference>
<dbReference type="SUPFAM" id="SSF53067">
    <property type="entry name" value="Actin-like ATPase domain"/>
    <property type="match status" value="2"/>
</dbReference>
<evidence type="ECO:0000313" key="4">
    <source>
        <dbReference type="Proteomes" id="UP000504638"/>
    </source>
</evidence>
<reference evidence="5" key="2">
    <citation type="submission" date="2020-04" db="EMBL/GenBank/DDBJ databases">
        <authorList>
            <consortium name="NCBI Genome Project"/>
        </authorList>
    </citation>
    <scope>NUCLEOTIDE SEQUENCE</scope>
    <source>
        <strain evidence="5">CBS 781.70</strain>
    </source>
</reference>
<protein>
    <submittedName>
        <fullName evidence="3 5">Actin-like ATPase domain-containing protein</fullName>
    </submittedName>
</protein>
<organism evidence="3">
    <name type="scientific">Eremomyces bilateralis CBS 781.70</name>
    <dbReference type="NCBI Taxonomy" id="1392243"/>
    <lineage>
        <taxon>Eukaryota</taxon>
        <taxon>Fungi</taxon>
        <taxon>Dikarya</taxon>
        <taxon>Ascomycota</taxon>
        <taxon>Pezizomycotina</taxon>
        <taxon>Dothideomycetes</taxon>
        <taxon>Dothideomycetes incertae sedis</taxon>
        <taxon>Eremomycetales</taxon>
        <taxon>Eremomycetaceae</taxon>
        <taxon>Eremomyces</taxon>
    </lineage>
</organism>
<dbReference type="EMBL" id="ML975152">
    <property type="protein sequence ID" value="KAF1815153.1"/>
    <property type="molecule type" value="Genomic_DNA"/>
</dbReference>
<reference evidence="3 5" key="1">
    <citation type="submission" date="2020-01" db="EMBL/GenBank/DDBJ databases">
        <authorList>
            <consortium name="DOE Joint Genome Institute"/>
            <person name="Haridas S."/>
            <person name="Albert R."/>
            <person name="Binder M."/>
            <person name="Bloem J."/>
            <person name="Labutti K."/>
            <person name="Salamov A."/>
            <person name="Andreopoulos B."/>
            <person name="Baker S.E."/>
            <person name="Barry K."/>
            <person name="Bills G."/>
            <person name="Bluhm B.H."/>
            <person name="Cannon C."/>
            <person name="Castanera R."/>
            <person name="Culley D.E."/>
            <person name="Daum C."/>
            <person name="Ezra D."/>
            <person name="Gonzalez J.B."/>
            <person name="Henrissat B."/>
            <person name="Kuo A."/>
            <person name="Liang C."/>
            <person name="Lipzen A."/>
            <person name="Lutzoni F."/>
            <person name="Magnuson J."/>
            <person name="Mondo S."/>
            <person name="Nolan M."/>
            <person name="Ohm R."/>
            <person name="Pangilinan J."/>
            <person name="Park H.-J."/>
            <person name="Ramirez L."/>
            <person name="Alfaro M."/>
            <person name="Sun H."/>
            <person name="Tritt A."/>
            <person name="Yoshinaga Y."/>
            <person name="Zwiers L.-H."/>
            <person name="Turgeon B.G."/>
            <person name="Goodwin S.B."/>
            <person name="Spatafora J.W."/>
            <person name="Crous P.W."/>
            <person name="Grigoriev I.V."/>
        </authorList>
    </citation>
    <scope>NUCLEOTIDE SEQUENCE</scope>
    <source>
        <strain evidence="3 5">CBS 781.70</strain>
    </source>
</reference>
<sequence length="613" mass="66495">MPSTFRDDSIIIIAPGSKTTWALSGLPESYGPPQHQFRTCMFKDRDDKWSPVRYRLKPGGTDINNDDDVEEDPTSTEGACWPIQNGIIVNMECLVALLTHVYNSFHQMSISTPVLLVIDPIWSIKNRTELSNYFFAALKIPALWMMDSALATQHGFSSTATLVVDIGYQKTDITPVVEHKIQHMHRIRGFTEQSGDVITKHLHSLLSPKGFTYDMCEQMKKSGIVQVLLQGTPIPGAKSTGDSEPNEQTDAGANGAPSTAPAPEIVPQSSLLQQNLDGDEEPFKAEDNEGVLDVASLVTGDKMAEFLAEKEREKAEKAAKAKKAGEAAKKSKNTGLKEKASFTYEEWVHGKNEVAAPNLGTDDSASGGAANGDSNGATNGQTEPVVVRQAGSMQLIRREIEVGAERFMALDDNFLDELCWAIYRSVQGCEPQHRARLWENIGLVGQGSKIKGLKESIHATLIRKYLISPSSATMFTSELPSNFSTPTGTGANTPQPQAGGHGGSSLLQAATIGQANQVVGQSALPAFNALAIPSFNTIAPSSQTPTKFGFAKIPDYFSAMKDSPEHAAFLGAQVAAKGIFHSTLQQGDRVHMSRQEFNEHGPAYIGELYCYEY</sequence>
<dbReference type="SMART" id="SM00268">
    <property type="entry name" value="ACTIN"/>
    <property type="match status" value="1"/>
</dbReference>
<dbReference type="InterPro" id="IPR004000">
    <property type="entry name" value="Actin"/>
</dbReference>
<dbReference type="Gene3D" id="3.30.420.40">
    <property type="match status" value="3"/>
</dbReference>
<accession>A0A6G1GAU5</accession>
<feature type="region of interest" description="Disordered" evidence="2">
    <location>
        <begin position="355"/>
        <end position="385"/>
    </location>
</feature>
<gene>
    <name evidence="3 5" type="ORF">P152DRAFT_412331</name>
</gene>
<keyword evidence="4" id="KW-1185">Reference proteome</keyword>
<evidence type="ECO:0000313" key="3">
    <source>
        <dbReference type="EMBL" id="KAF1815153.1"/>
    </source>
</evidence>
<comment type="similarity">
    <text evidence="1">Belongs to the actin family.</text>
</comment>
<feature type="region of interest" description="Disordered" evidence="2">
    <location>
        <begin position="233"/>
        <end position="264"/>
    </location>
</feature>
<dbReference type="OrthoDB" id="74201at2759"/>
<dbReference type="Pfam" id="PF00022">
    <property type="entry name" value="Actin"/>
    <property type="match status" value="1"/>
</dbReference>
<dbReference type="InterPro" id="IPR043129">
    <property type="entry name" value="ATPase_NBD"/>
</dbReference>
<feature type="region of interest" description="Disordered" evidence="2">
    <location>
        <begin position="479"/>
        <end position="504"/>
    </location>
</feature>
<feature type="compositionally biased region" description="Polar residues" evidence="2">
    <location>
        <begin position="240"/>
        <end position="251"/>
    </location>
</feature>
<proteinExistence type="inferred from homology"/>
<dbReference type="GeneID" id="54417552"/>
<reference evidence="5" key="3">
    <citation type="submission" date="2025-04" db="UniProtKB">
        <authorList>
            <consortium name="RefSeq"/>
        </authorList>
    </citation>
    <scope>IDENTIFICATION</scope>
    <source>
        <strain evidence="5">CBS 781.70</strain>
    </source>
</reference>
<dbReference type="PANTHER" id="PTHR11937">
    <property type="entry name" value="ACTIN"/>
    <property type="match status" value="1"/>
</dbReference>
<evidence type="ECO:0000313" key="5">
    <source>
        <dbReference type="RefSeq" id="XP_033536784.1"/>
    </source>
</evidence>
<feature type="compositionally biased region" description="Polar residues" evidence="2">
    <location>
        <begin position="479"/>
        <end position="496"/>
    </location>
</feature>
<evidence type="ECO:0000256" key="1">
    <source>
        <dbReference type="RuleBase" id="RU000487"/>
    </source>
</evidence>
<name>A0A6G1GAU5_9PEZI</name>
<feature type="compositionally biased region" description="Low complexity" evidence="2">
    <location>
        <begin position="360"/>
        <end position="380"/>
    </location>
</feature>
<dbReference type="Proteomes" id="UP000504638">
    <property type="component" value="Unplaced"/>
</dbReference>
<dbReference type="Gene3D" id="3.90.640.60">
    <property type="match status" value="1"/>
</dbReference>
<evidence type="ECO:0000256" key="2">
    <source>
        <dbReference type="SAM" id="MobiDB-lite"/>
    </source>
</evidence>
<dbReference type="AlphaFoldDB" id="A0A6G1GAU5"/>